<dbReference type="AlphaFoldDB" id="A0A4Y9ZTV6"/>
<feature type="compositionally biased region" description="Polar residues" evidence="1">
    <location>
        <begin position="103"/>
        <end position="112"/>
    </location>
</feature>
<evidence type="ECO:0000313" key="4">
    <source>
        <dbReference type="Proteomes" id="UP000298061"/>
    </source>
</evidence>
<dbReference type="Proteomes" id="UP000298061">
    <property type="component" value="Unassembled WGS sequence"/>
</dbReference>
<feature type="non-terminal residue" evidence="3">
    <location>
        <position position="530"/>
    </location>
</feature>
<feature type="region of interest" description="Disordered" evidence="1">
    <location>
        <begin position="90"/>
        <end position="115"/>
    </location>
</feature>
<accession>A0A4Y9ZTV6</accession>
<name>A0A4Y9ZTV6_9AGAM</name>
<dbReference type="EMBL" id="SFCI01000960">
    <property type="protein sequence ID" value="TFY77261.1"/>
    <property type="molecule type" value="Genomic_DNA"/>
</dbReference>
<dbReference type="OrthoDB" id="5592585at2759"/>
<dbReference type="PANTHER" id="PTHR38248:SF2">
    <property type="entry name" value="FUNK1 11"/>
    <property type="match status" value="1"/>
</dbReference>
<dbReference type="InterPro" id="IPR040976">
    <property type="entry name" value="Pkinase_fungal"/>
</dbReference>
<dbReference type="PANTHER" id="PTHR38248">
    <property type="entry name" value="FUNK1 6"/>
    <property type="match status" value="1"/>
</dbReference>
<dbReference type="PROSITE" id="PS50011">
    <property type="entry name" value="PROTEIN_KINASE_DOM"/>
    <property type="match status" value="1"/>
</dbReference>
<comment type="caution">
    <text evidence="3">The sequence shown here is derived from an EMBL/GenBank/DDBJ whole genome shotgun (WGS) entry which is preliminary data.</text>
</comment>
<dbReference type="InterPro" id="IPR011009">
    <property type="entry name" value="Kinase-like_dom_sf"/>
</dbReference>
<keyword evidence="4" id="KW-1185">Reference proteome</keyword>
<dbReference type="SUPFAM" id="SSF56112">
    <property type="entry name" value="Protein kinase-like (PK-like)"/>
    <property type="match status" value="1"/>
</dbReference>
<evidence type="ECO:0000256" key="1">
    <source>
        <dbReference type="SAM" id="MobiDB-lite"/>
    </source>
</evidence>
<reference evidence="3 4" key="1">
    <citation type="submission" date="2019-02" db="EMBL/GenBank/DDBJ databases">
        <title>Genome sequencing of the rare red list fungi Hericium alpestre (H. flagellum).</title>
        <authorList>
            <person name="Buettner E."/>
            <person name="Kellner H."/>
        </authorList>
    </citation>
    <scope>NUCLEOTIDE SEQUENCE [LARGE SCALE GENOMIC DNA]</scope>
    <source>
        <strain evidence="3 4">DSM 108284</strain>
    </source>
</reference>
<sequence length="530" mass="59526">MEFIGPMPVDEFLKEFMPPHSEPAPQVGDGMENAGSPEDAFINAVERYGLCPSLGLMNTTCDNKDPKHSKPNVSIFHREDIITAGAAQLSPDETKDASHVHQHLQTPSSPKTKGSRQAAHDFRMCFPILELPIQCMLENDENDPFTDTGFADIDDSDDEANFLRDTSDADHNLEQMTQHLSAQLSAQFRSFSFSVILFPNAYRLIRWDRAGAVVTRRTSLGRDGQSLAEFLWRFNHMNPEQRGRDTTVCAPNRTEAALARTFFESQGVREHLASSGGDTDVSLTTLHKFHVHDEHTKADHYFIAPHALWSSLAPTGRSTSGYLAYDLQDHRLVYVKDTWRADIPDCQPEGVTYRLLNTHGVPYIAGLVCSGDVGEQKTRTQEFTAKPWVIGKMRMSPHIHYRVVLDTIGRPLTTARSSREICVSVRQAIECMRLFESPLNLVAHGGSNASAHWIAYSKAGILHRDISDGNILITKSKHGEGYEGLLIDWELCKSVAPKPPQREWRTGTWRFLAAEILMEPRTPHKLHHDL</sequence>
<dbReference type="InterPro" id="IPR000719">
    <property type="entry name" value="Prot_kinase_dom"/>
</dbReference>
<protein>
    <recommendedName>
        <fullName evidence="2">Protein kinase domain-containing protein</fullName>
    </recommendedName>
</protein>
<organism evidence="3 4">
    <name type="scientific">Hericium alpestre</name>
    <dbReference type="NCBI Taxonomy" id="135208"/>
    <lineage>
        <taxon>Eukaryota</taxon>
        <taxon>Fungi</taxon>
        <taxon>Dikarya</taxon>
        <taxon>Basidiomycota</taxon>
        <taxon>Agaricomycotina</taxon>
        <taxon>Agaricomycetes</taxon>
        <taxon>Russulales</taxon>
        <taxon>Hericiaceae</taxon>
        <taxon>Hericium</taxon>
    </lineage>
</organism>
<dbReference type="Gene3D" id="1.10.510.10">
    <property type="entry name" value="Transferase(Phosphotransferase) domain 1"/>
    <property type="match status" value="1"/>
</dbReference>
<gene>
    <name evidence="3" type="ORF">EWM64_g6751</name>
</gene>
<dbReference type="GO" id="GO:0005524">
    <property type="term" value="F:ATP binding"/>
    <property type="evidence" value="ECO:0007669"/>
    <property type="project" value="InterPro"/>
</dbReference>
<proteinExistence type="predicted"/>
<dbReference type="Pfam" id="PF17667">
    <property type="entry name" value="Pkinase_fungal"/>
    <property type="match status" value="1"/>
</dbReference>
<dbReference type="GO" id="GO:0004672">
    <property type="term" value="F:protein kinase activity"/>
    <property type="evidence" value="ECO:0007669"/>
    <property type="project" value="InterPro"/>
</dbReference>
<feature type="domain" description="Protein kinase" evidence="2">
    <location>
        <begin position="309"/>
        <end position="530"/>
    </location>
</feature>
<evidence type="ECO:0000259" key="2">
    <source>
        <dbReference type="PROSITE" id="PS50011"/>
    </source>
</evidence>
<evidence type="ECO:0000313" key="3">
    <source>
        <dbReference type="EMBL" id="TFY77261.1"/>
    </source>
</evidence>